<comment type="similarity">
    <text evidence="2 14">Belongs to the peptidase S11 family.</text>
</comment>
<dbReference type="PANTHER" id="PTHR21581:SF6">
    <property type="entry name" value="TRAFFICKING PROTEIN PARTICLE COMPLEX SUBUNIT 12"/>
    <property type="match status" value="1"/>
</dbReference>
<comment type="pathway">
    <text evidence="1">Cell wall biogenesis; peptidoglycan biosynthesis.</text>
</comment>
<evidence type="ECO:0000256" key="10">
    <source>
        <dbReference type="ARBA" id="ARBA00023316"/>
    </source>
</evidence>
<gene>
    <name evidence="16" type="ORF">C7B46_00455</name>
</gene>
<evidence type="ECO:0000256" key="6">
    <source>
        <dbReference type="ARBA" id="ARBA00022729"/>
    </source>
</evidence>
<evidence type="ECO:0000256" key="5">
    <source>
        <dbReference type="ARBA" id="ARBA00022670"/>
    </source>
</evidence>
<dbReference type="UniPathway" id="UPA00219"/>
<evidence type="ECO:0000256" key="9">
    <source>
        <dbReference type="ARBA" id="ARBA00022984"/>
    </source>
</evidence>
<keyword evidence="10" id="KW-0961">Cell wall biogenesis/degradation</keyword>
<accession>A0A2T2XLY7</accession>
<feature type="active site" evidence="12">
    <location>
        <position position="108"/>
    </location>
</feature>
<dbReference type="AlphaFoldDB" id="A0A2T2XLY7"/>
<comment type="caution">
    <text evidence="16">The sequence shown here is derived from an EMBL/GenBank/DDBJ whole genome shotgun (WGS) entry which is preliminary data.</text>
</comment>
<keyword evidence="7" id="KW-0378">Hydrolase</keyword>
<evidence type="ECO:0000256" key="4">
    <source>
        <dbReference type="ARBA" id="ARBA00022645"/>
    </source>
</evidence>
<dbReference type="EC" id="3.4.16.4" evidence="3"/>
<dbReference type="GO" id="GO:0071555">
    <property type="term" value="P:cell wall organization"/>
    <property type="evidence" value="ECO:0007669"/>
    <property type="project" value="UniProtKB-KW"/>
</dbReference>
<keyword evidence="5" id="KW-0645">Protease</keyword>
<evidence type="ECO:0000256" key="2">
    <source>
        <dbReference type="ARBA" id="ARBA00007164"/>
    </source>
</evidence>
<evidence type="ECO:0000256" key="14">
    <source>
        <dbReference type="RuleBase" id="RU004016"/>
    </source>
</evidence>
<dbReference type="SMART" id="SM00936">
    <property type="entry name" value="PBP5_C"/>
    <property type="match status" value="1"/>
</dbReference>
<dbReference type="InterPro" id="IPR012338">
    <property type="entry name" value="Beta-lactam/transpept-like"/>
</dbReference>
<evidence type="ECO:0000256" key="7">
    <source>
        <dbReference type="ARBA" id="ARBA00022801"/>
    </source>
</evidence>
<name>A0A2T2XLY7_9FIRM</name>
<dbReference type="EMBL" id="PXYW01000001">
    <property type="protein sequence ID" value="PSR35497.1"/>
    <property type="molecule type" value="Genomic_DNA"/>
</dbReference>
<organism evidence="16 17">
    <name type="scientific">Sulfobacillus benefaciens</name>
    <dbReference type="NCBI Taxonomy" id="453960"/>
    <lineage>
        <taxon>Bacteria</taxon>
        <taxon>Bacillati</taxon>
        <taxon>Bacillota</taxon>
        <taxon>Clostridia</taxon>
        <taxon>Eubacteriales</taxon>
        <taxon>Clostridiales Family XVII. Incertae Sedis</taxon>
        <taxon>Sulfobacillus</taxon>
    </lineage>
</organism>
<evidence type="ECO:0000256" key="13">
    <source>
        <dbReference type="PIRSR" id="PIRSR618044-2"/>
    </source>
</evidence>
<dbReference type="Gene3D" id="3.40.710.10">
    <property type="entry name" value="DD-peptidase/beta-lactamase superfamily"/>
    <property type="match status" value="1"/>
</dbReference>
<keyword evidence="6" id="KW-0732">Signal</keyword>
<dbReference type="GO" id="GO:0006508">
    <property type="term" value="P:proteolysis"/>
    <property type="evidence" value="ECO:0007669"/>
    <property type="project" value="UniProtKB-KW"/>
</dbReference>
<feature type="active site" description="Proton acceptor" evidence="12">
    <location>
        <position position="56"/>
    </location>
</feature>
<sequence length="368" mass="40169">MARLYLMGLVMANALHPIPTPPHVSARAAIVMDARTGAVLYEKNAFVQKDPASVTKMMTALLVIEAGHLNRVVTVSKQAAATIGSSMHIRYRQQYTEMDLLRGLLMRSGNDASIALAEAEAGSVTRFVAQMNIKAQELGAFNTAFENPNGLTAPGHYSTAYDLALIARAAMREPVFRRVVATREDVIQEQVSRSKRSISNTNQLLYGFPGADGVKTGTTNAAGKCLVASATRHGRQIIAVVLNSDNRFGDAARLLQWGFTHWNTDQVLAQGEKVAQIPVKGGTVPDVGARLAGPVWVTYPEGASYQVHIVRRHFVPAPVVKGTVVGRVIVTTMDQPPETEVLVAGRSVARQPVRRPFWQWLTGFWRRH</sequence>
<dbReference type="Pfam" id="PF07943">
    <property type="entry name" value="PBP5_C"/>
    <property type="match status" value="1"/>
</dbReference>
<evidence type="ECO:0000256" key="8">
    <source>
        <dbReference type="ARBA" id="ARBA00022960"/>
    </source>
</evidence>
<keyword evidence="9" id="KW-0573">Peptidoglycan synthesis</keyword>
<dbReference type="InterPro" id="IPR018044">
    <property type="entry name" value="Peptidase_S11"/>
</dbReference>
<dbReference type="PANTHER" id="PTHR21581">
    <property type="entry name" value="D-ALANYL-D-ALANINE CARBOXYPEPTIDASE"/>
    <property type="match status" value="1"/>
</dbReference>
<comment type="catalytic activity">
    <reaction evidence="11">
        <text>Preferential cleavage: (Ac)2-L-Lys-D-Ala-|-D-Ala. Also transpeptidation of peptidyl-alanyl moieties that are N-acyl substituents of D-alanine.</text>
        <dbReference type="EC" id="3.4.16.4"/>
    </reaction>
</comment>
<proteinExistence type="inferred from homology"/>
<reference evidence="16 17" key="1">
    <citation type="journal article" date="2014" name="BMC Genomics">
        <title>Comparison of environmental and isolate Sulfobacillus genomes reveals diverse carbon, sulfur, nitrogen, and hydrogen metabolisms.</title>
        <authorList>
            <person name="Justice N.B."/>
            <person name="Norman A."/>
            <person name="Brown C.T."/>
            <person name="Singh A."/>
            <person name="Thomas B.C."/>
            <person name="Banfield J.F."/>
        </authorList>
    </citation>
    <scope>NUCLEOTIDE SEQUENCE [LARGE SCALE GENOMIC DNA]</scope>
    <source>
        <strain evidence="16">AMDSBA4</strain>
    </source>
</reference>
<dbReference type="GO" id="GO:0009002">
    <property type="term" value="F:serine-type D-Ala-D-Ala carboxypeptidase activity"/>
    <property type="evidence" value="ECO:0007669"/>
    <property type="project" value="UniProtKB-EC"/>
</dbReference>
<evidence type="ECO:0000256" key="3">
    <source>
        <dbReference type="ARBA" id="ARBA00012448"/>
    </source>
</evidence>
<keyword evidence="8" id="KW-0133">Cell shape</keyword>
<dbReference type="GO" id="GO:0009252">
    <property type="term" value="P:peptidoglycan biosynthetic process"/>
    <property type="evidence" value="ECO:0007669"/>
    <property type="project" value="UniProtKB-UniPathway"/>
</dbReference>
<dbReference type="Proteomes" id="UP000242972">
    <property type="component" value="Unassembled WGS sequence"/>
</dbReference>
<feature type="active site" description="Acyl-ester intermediate" evidence="12">
    <location>
        <position position="53"/>
    </location>
</feature>
<evidence type="ECO:0000256" key="11">
    <source>
        <dbReference type="ARBA" id="ARBA00034000"/>
    </source>
</evidence>
<feature type="binding site" evidence="13">
    <location>
        <position position="215"/>
    </location>
    <ligand>
        <name>substrate</name>
    </ligand>
</feature>
<dbReference type="InterPro" id="IPR001967">
    <property type="entry name" value="Peptidase_S11_N"/>
</dbReference>
<protein>
    <recommendedName>
        <fullName evidence="3">serine-type D-Ala-D-Ala carboxypeptidase</fullName>
        <ecNumber evidence="3">3.4.16.4</ecNumber>
    </recommendedName>
</protein>
<evidence type="ECO:0000256" key="1">
    <source>
        <dbReference type="ARBA" id="ARBA00004752"/>
    </source>
</evidence>
<dbReference type="SUPFAM" id="SSF56601">
    <property type="entry name" value="beta-lactamase/transpeptidase-like"/>
    <property type="match status" value="1"/>
</dbReference>
<dbReference type="InterPro" id="IPR012907">
    <property type="entry name" value="Peptidase_S11_C"/>
</dbReference>
<evidence type="ECO:0000313" key="16">
    <source>
        <dbReference type="EMBL" id="PSR35497.1"/>
    </source>
</evidence>
<dbReference type="Gene3D" id="2.60.410.10">
    <property type="entry name" value="D-Ala-D-Ala carboxypeptidase, C-terminal domain"/>
    <property type="match status" value="1"/>
</dbReference>
<evidence type="ECO:0000259" key="15">
    <source>
        <dbReference type="SMART" id="SM00936"/>
    </source>
</evidence>
<keyword evidence="4 16" id="KW-0121">Carboxypeptidase</keyword>
<feature type="domain" description="Peptidase S11 D-Ala-D-Ala carboxypeptidase A C-terminal" evidence="15">
    <location>
        <begin position="262"/>
        <end position="350"/>
    </location>
</feature>
<dbReference type="InterPro" id="IPR037167">
    <property type="entry name" value="Peptidase_S11_C_sf"/>
</dbReference>
<dbReference type="GO" id="GO:0008360">
    <property type="term" value="P:regulation of cell shape"/>
    <property type="evidence" value="ECO:0007669"/>
    <property type="project" value="UniProtKB-KW"/>
</dbReference>
<dbReference type="PRINTS" id="PR00725">
    <property type="entry name" value="DADACBPTASE1"/>
</dbReference>
<dbReference type="Pfam" id="PF00768">
    <property type="entry name" value="Peptidase_S11"/>
    <property type="match status" value="1"/>
</dbReference>
<evidence type="ECO:0000256" key="12">
    <source>
        <dbReference type="PIRSR" id="PIRSR618044-1"/>
    </source>
</evidence>
<evidence type="ECO:0000313" key="17">
    <source>
        <dbReference type="Proteomes" id="UP000242972"/>
    </source>
</evidence>